<dbReference type="SMART" id="SM00849">
    <property type="entry name" value="Lactamase_B"/>
    <property type="match status" value="1"/>
</dbReference>
<organism evidence="2 3">
    <name type="scientific">Pararhizobium polonicum</name>
    <dbReference type="NCBI Taxonomy" id="1612624"/>
    <lineage>
        <taxon>Bacteria</taxon>
        <taxon>Pseudomonadati</taxon>
        <taxon>Pseudomonadota</taxon>
        <taxon>Alphaproteobacteria</taxon>
        <taxon>Hyphomicrobiales</taxon>
        <taxon>Rhizobiaceae</taxon>
        <taxon>Rhizobium/Agrobacterium group</taxon>
        <taxon>Pararhizobium</taxon>
    </lineage>
</organism>
<dbReference type="Pfam" id="PF12706">
    <property type="entry name" value="Lactamase_B_2"/>
    <property type="match status" value="1"/>
</dbReference>
<evidence type="ECO:0000259" key="1">
    <source>
        <dbReference type="SMART" id="SM00849"/>
    </source>
</evidence>
<dbReference type="Gene3D" id="3.60.15.10">
    <property type="entry name" value="Ribonuclease Z/Hydroxyacylglutathione hydrolase-like"/>
    <property type="match status" value="1"/>
</dbReference>
<name>A0A1C7P344_9HYPH</name>
<reference evidence="2 3" key="1">
    <citation type="journal article" date="2016" name="Syst. Appl. Microbiol.">
        <title>Pararhizobium polonicum sp. nov. isolated from tumors on stone fruit rootstocks.</title>
        <authorList>
            <person name="Pulawska J."/>
            <person name="Kuzmanovic N."/>
            <person name="Willems A."/>
            <person name="Pothier J.F."/>
        </authorList>
    </citation>
    <scope>NUCLEOTIDE SEQUENCE [LARGE SCALE GENOMIC DNA]</scope>
    <source>
        <strain evidence="2 3">F5.1</strain>
    </source>
</reference>
<dbReference type="AlphaFoldDB" id="A0A1C7P344"/>
<gene>
    <name evidence="2" type="ORF">ADU59_09755</name>
</gene>
<evidence type="ECO:0000313" key="3">
    <source>
        <dbReference type="Proteomes" id="UP000093111"/>
    </source>
</evidence>
<dbReference type="OrthoDB" id="9805728at2"/>
<dbReference type="InterPro" id="IPR001279">
    <property type="entry name" value="Metallo-B-lactamas"/>
</dbReference>
<comment type="caution">
    <text evidence="2">The sequence shown here is derived from an EMBL/GenBank/DDBJ whole genome shotgun (WGS) entry which is preliminary data.</text>
</comment>
<dbReference type="Proteomes" id="UP000093111">
    <property type="component" value="Unassembled WGS sequence"/>
</dbReference>
<dbReference type="EMBL" id="LGLV01000006">
    <property type="protein sequence ID" value="OBZ95649.1"/>
    <property type="molecule type" value="Genomic_DNA"/>
</dbReference>
<dbReference type="InterPro" id="IPR036866">
    <property type="entry name" value="RibonucZ/Hydroxyglut_hydro"/>
</dbReference>
<dbReference type="InterPro" id="IPR050114">
    <property type="entry name" value="UPF0173_UPF0282_UlaG_hydrolase"/>
</dbReference>
<feature type="domain" description="Metallo-beta-lactamase" evidence="1">
    <location>
        <begin position="31"/>
        <end position="224"/>
    </location>
</feature>
<keyword evidence="3" id="KW-1185">Reference proteome</keyword>
<proteinExistence type="predicted"/>
<sequence length="284" mass="31064">MVTLTQIPFDEPLGRKLARSAGPGLSFYWLGQAGFIIDANGKRIVIDPYLSDSLAVKYRNTAYSHSRMMQPPLDAEELGPVDLVLCTHHHTDHMDGETLHRLAARLPELRFVVPAASRELAAQRIGTGSNRLIEVDAGDRMPLAGFGLQVMRAAHETLERDENGYHRFLGYGLDFGALRLFHSGDTIPFEGQDDEILAFGPHLALLPVNGRSAALKAAGFAGNLTLAEATALCRRCSIPNMIAHHYGMFAFNTIAAEAIENARPAAPIDLIRACYNTEFRLDGS</sequence>
<evidence type="ECO:0000313" key="2">
    <source>
        <dbReference type="EMBL" id="OBZ95649.1"/>
    </source>
</evidence>
<dbReference type="PANTHER" id="PTHR43546">
    <property type="entry name" value="UPF0173 METAL-DEPENDENT HYDROLASE MJ1163-RELATED"/>
    <property type="match status" value="1"/>
</dbReference>
<accession>A0A1C7P344</accession>
<dbReference type="STRING" id="1612624.ADU59_09755"/>
<dbReference type="PATRIC" id="fig|1612624.7.peg.3495"/>
<protein>
    <submittedName>
        <fullName evidence="2">Beta-lactamase</fullName>
    </submittedName>
</protein>
<dbReference type="SUPFAM" id="SSF56281">
    <property type="entry name" value="Metallo-hydrolase/oxidoreductase"/>
    <property type="match status" value="1"/>
</dbReference>